<feature type="compositionally biased region" description="Low complexity" evidence="1">
    <location>
        <begin position="50"/>
        <end position="59"/>
    </location>
</feature>
<dbReference type="HOGENOM" id="CLU_1742343_0_0_1"/>
<accession>K1RHC1</accession>
<proteinExistence type="predicted"/>
<sequence length="150" mass="16264">MYSGQPGYSGADPYALNRGMYQSNMPWSPMGYYTYANRDKPKGPGGMGIPQGMPPGAAGMSQPMPDPIGALQNLTVQGIGPVGQQGDSVRTDSEQKQKRTQKCPIIGQCFLFPEWNTRQDAFLVTSAQHVQTMAQPLPANSVSLLLLTWL</sequence>
<dbReference type="InParanoid" id="K1RHC1"/>
<protein>
    <submittedName>
        <fullName evidence="2">Uncharacterized protein</fullName>
    </submittedName>
</protein>
<dbReference type="EMBL" id="JH816252">
    <property type="protein sequence ID" value="EKC33526.1"/>
    <property type="molecule type" value="Genomic_DNA"/>
</dbReference>
<name>K1RHC1_MAGGI</name>
<evidence type="ECO:0000313" key="2">
    <source>
        <dbReference type="EMBL" id="EKC33526.1"/>
    </source>
</evidence>
<reference evidence="2" key="1">
    <citation type="journal article" date="2012" name="Nature">
        <title>The oyster genome reveals stress adaptation and complexity of shell formation.</title>
        <authorList>
            <person name="Zhang G."/>
            <person name="Fang X."/>
            <person name="Guo X."/>
            <person name="Li L."/>
            <person name="Luo R."/>
            <person name="Xu F."/>
            <person name="Yang P."/>
            <person name="Zhang L."/>
            <person name="Wang X."/>
            <person name="Qi H."/>
            <person name="Xiong Z."/>
            <person name="Que H."/>
            <person name="Xie Y."/>
            <person name="Holland P.W."/>
            <person name="Paps J."/>
            <person name="Zhu Y."/>
            <person name="Wu F."/>
            <person name="Chen Y."/>
            <person name="Wang J."/>
            <person name="Peng C."/>
            <person name="Meng J."/>
            <person name="Yang L."/>
            <person name="Liu J."/>
            <person name="Wen B."/>
            <person name="Zhang N."/>
            <person name="Huang Z."/>
            <person name="Zhu Q."/>
            <person name="Feng Y."/>
            <person name="Mount A."/>
            <person name="Hedgecock D."/>
            <person name="Xu Z."/>
            <person name="Liu Y."/>
            <person name="Domazet-Loso T."/>
            <person name="Du Y."/>
            <person name="Sun X."/>
            <person name="Zhang S."/>
            <person name="Liu B."/>
            <person name="Cheng P."/>
            <person name="Jiang X."/>
            <person name="Li J."/>
            <person name="Fan D."/>
            <person name="Wang W."/>
            <person name="Fu W."/>
            <person name="Wang T."/>
            <person name="Wang B."/>
            <person name="Zhang J."/>
            <person name="Peng Z."/>
            <person name="Li Y."/>
            <person name="Li N."/>
            <person name="Wang J."/>
            <person name="Chen M."/>
            <person name="He Y."/>
            <person name="Tan F."/>
            <person name="Song X."/>
            <person name="Zheng Q."/>
            <person name="Huang R."/>
            <person name="Yang H."/>
            <person name="Du X."/>
            <person name="Chen L."/>
            <person name="Yang M."/>
            <person name="Gaffney P.M."/>
            <person name="Wang S."/>
            <person name="Luo L."/>
            <person name="She Z."/>
            <person name="Ming Y."/>
            <person name="Huang W."/>
            <person name="Zhang S."/>
            <person name="Huang B."/>
            <person name="Zhang Y."/>
            <person name="Qu T."/>
            <person name="Ni P."/>
            <person name="Miao G."/>
            <person name="Wang J."/>
            <person name="Wang Q."/>
            <person name="Steinberg C.E."/>
            <person name="Wang H."/>
            <person name="Li N."/>
            <person name="Qian L."/>
            <person name="Zhang G."/>
            <person name="Li Y."/>
            <person name="Yang H."/>
            <person name="Liu X."/>
            <person name="Wang J."/>
            <person name="Yin Y."/>
            <person name="Wang J."/>
        </authorList>
    </citation>
    <scope>NUCLEOTIDE SEQUENCE [LARGE SCALE GENOMIC DNA]</scope>
    <source>
        <strain evidence="2">05x7-T-G4-1.051#20</strain>
    </source>
</reference>
<feature type="region of interest" description="Disordered" evidence="1">
    <location>
        <begin position="43"/>
        <end position="100"/>
    </location>
</feature>
<dbReference type="AlphaFoldDB" id="K1RHC1"/>
<gene>
    <name evidence="2" type="ORF">CGI_10022020</name>
</gene>
<evidence type="ECO:0000256" key="1">
    <source>
        <dbReference type="SAM" id="MobiDB-lite"/>
    </source>
</evidence>
<organism evidence="2">
    <name type="scientific">Magallana gigas</name>
    <name type="common">Pacific oyster</name>
    <name type="synonym">Crassostrea gigas</name>
    <dbReference type="NCBI Taxonomy" id="29159"/>
    <lineage>
        <taxon>Eukaryota</taxon>
        <taxon>Metazoa</taxon>
        <taxon>Spiralia</taxon>
        <taxon>Lophotrochozoa</taxon>
        <taxon>Mollusca</taxon>
        <taxon>Bivalvia</taxon>
        <taxon>Autobranchia</taxon>
        <taxon>Pteriomorphia</taxon>
        <taxon>Ostreida</taxon>
        <taxon>Ostreoidea</taxon>
        <taxon>Ostreidae</taxon>
        <taxon>Magallana</taxon>
    </lineage>
</organism>